<keyword evidence="1" id="KW-0732">Signal</keyword>
<protein>
    <submittedName>
        <fullName evidence="2">Uncharacterized protein</fullName>
    </submittedName>
</protein>
<feature type="chain" id="PRO_5047240538" evidence="1">
    <location>
        <begin position="16"/>
        <end position="453"/>
    </location>
</feature>
<sequence length="453" mass="50962">MKVIVLCVLFAQVWACKDNVSCQFCVQTPGCEFVIQRGTNLAFCINKSEKSGFGKVRLAADNEATCHFARRLLAVVQEKKDNPRTETQVVKSVEPIIISTSKPILQSNHHSTKKPILQTPPVKPALVPIVILPHVPTVVQTDEFRLVSSSRAPIILTTTLVNQILRHENVSFAAETRRNTTKQLKTQNERHLNNETWIEVRKQDSNSSLQRQGQIFSRYNSTQLLHAPGMIKLANNSMQGSRLEQVVKVNTTTSHYHLLNKTQDSNREKTPGVNLEKNYLRNETTKAKSNTSLQHVTEISFEKSFVHERPNKTDVQDSKREKTPGINLEETNLFIRNETTKGNSTLQHATTSSSENSTFRPVSNLQDSKIIETSGREYNVMDTNETMSQNITTKSATNNSTNINQLEANLQPHQNSINITTLQMPIIYSSNNTATRPTTVTPIIISDTMKKCD</sequence>
<feature type="signal peptide" evidence="1">
    <location>
        <begin position="1"/>
        <end position="15"/>
    </location>
</feature>
<dbReference type="Proteomes" id="UP001642540">
    <property type="component" value="Unassembled WGS sequence"/>
</dbReference>
<keyword evidence="3" id="KW-1185">Reference proteome</keyword>
<comment type="caution">
    <text evidence="2">The sequence shown here is derived from an EMBL/GenBank/DDBJ whole genome shotgun (WGS) entry which is preliminary data.</text>
</comment>
<organism evidence="2 3">
    <name type="scientific">Orchesella dallaii</name>
    <dbReference type="NCBI Taxonomy" id="48710"/>
    <lineage>
        <taxon>Eukaryota</taxon>
        <taxon>Metazoa</taxon>
        <taxon>Ecdysozoa</taxon>
        <taxon>Arthropoda</taxon>
        <taxon>Hexapoda</taxon>
        <taxon>Collembola</taxon>
        <taxon>Entomobryomorpha</taxon>
        <taxon>Entomobryoidea</taxon>
        <taxon>Orchesellidae</taxon>
        <taxon>Orchesellinae</taxon>
        <taxon>Orchesella</taxon>
    </lineage>
</organism>
<evidence type="ECO:0000256" key="1">
    <source>
        <dbReference type="SAM" id="SignalP"/>
    </source>
</evidence>
<name>A0ABP1RS00_9HEXA</name>
<reference evidence="2 3" key="1">
    <citation type="submission" date="2024-08" db="EMBL/GenBank/DDBJ databases">
        <authorList>
            <person name="Cucini C."/>
            <person name="Frati F."/>
        </authorList>
    </citation>
    <scope>NUCLEOTIDE SEQUENCE [LARGE SCALE GENOMIC DNA]</scope>
</reference>
<gene>
    <name evidence="2" type="ORF">ODALV1_LOCUS25398</name>
</gene>
<accession>A0ABP1RS00</accession>
<evidence type="ECO:0000313" key="3">
    <source>
        <dbReference type="Proteomes" id="UP001642540"/>
    </source>
</evidence>
<evidence type="ECO:0000313" key="2">
    <source>
        <dbReference type="EMBL" id="CAL8134159.1"/>
    </source>
</evidence>
<proteinExistence type="predicted"/>
<dbReference type="EMBL" id="CAXLJM020000103">
    <property type="protein sequence ID" value="CAL8134159.1"/>
    <property type="molecule type" value="Genomic_DNA"/>
</dbReference>